<sequence length="215" mass="24741">YSKPEDPNELFQKLLEDLKELAEYENSQSRDQKEEPSQDFDIRQLIREECYVEASEEQKQNIEDTMLKLVKICRQKELLCIHDNVEDLIESALNSKLHSINSQSLDKKEQEVKNVVEQPVERGNRNIQSLQNFRIIRKSSTSLKNTSQFSSVHTVAPILSTKEPEYSSSMGYEHSNATPETKSGEIIKSGIEELVPILSENEVTLEDKRECDLPV</sequence>
<reference evidence="2" key="1">
    <citation type="journal article" date="2019" name="Sci. Rep.">
        <title>Draft genome of Tanacetum cinerariifolium, the natural source of mosquito coil.</title>
        <authorList>
            <person name="Yamashiro T."/>
            <person name="Shiraishi A."/>
            <person name="Satake H."/>
            <person name="Nakayama K."/>
        </authorList>
    </citation>
    <scope>NUCLEOTIDE SEQUENCE</scope>
</reference>
<name>A0A699JID6_TANCI</name>
<feature type="non-terminal residue" evidence="2">
    <location>
        <position position="1"/>
    </location>
</feature>
<organism evidence="2">
    <name type="scientific">Tanacetum cinerariifolium</name>
    <name type="common">Dalmatian daisy</name>
    <name type="synonym">Chrysanthemum cinerariifolium</name>
    <dbReference type="NCBI Taxonomy" id="118510"/>
    <lineage>
        <taxon>Eukaryota</taxon>
        <taxon>Viridiplantae</taxon>
        <taxon>Streptophyta</taxon>
        <taxon>Embryophyta</taxon>
        <taxon>Tracheophyta</taxon>
        <taxon>Spermatophyta</taxon>
        <taxon>Magnoliopsida</taxon>
        <taxon>eudicotyledons</taxon>
        <taxon>Gunneridae</taxon>
        <taxon>Pentapetalae</taxon>
        <taxon>asterids</taxon>
        <taxon>campanulids</taxon>
        <taxon>Asterales</taxon>
        <taxon>Asteraceae</taxon>
        <taxon>Asteroideae</taxon>
        <taxon>Anthemideae</taxon>
        <taxon>Anthemidinae</taxon>
        <taxon>Tanacetum</taxon>
    </lineage>
</organism>
<dbReference type="AlphaFoldDB" id="A0A699JID6"/>
<accession>A0A699JID6</accession>
<gene>
    <name evidence="2" type="ORF">Tci_608414</name>
</gene>
<dbReference type="EMBL" id="BKCJ010411435">
    <property type="protein sequence ID" value="GFA36442.1"/>
    <property type="molecule type" value="Genomic_DNA"/>
</dbReference>
<feature type="region of interest" description="Disordered" evidence="1">
    <location>
        <begin position="166"/>
        <end position="185"/>
    </location>
</feature>
<comment type="caution">
    <text evidence="2">The sequence shown here is derived from an EMBL/GenBank/DDBJ whole genome shotgun (WGS) entry which is preliminary data.</text>
</comment>
<feature type="compositionally biased region" description="Polar residues" evidence="1">
    <location>
        <begin position="166"/>
        <end position="181"/>
    </location>
</feature>
<evidence type="ECO:0000256" key="1">
    <source>
        <dbReference type="SAM" id="MobiDB-lite"/>
    </source>
</evidence>
<protein>
    <submittedName>
        <fullName evidence="2">Uncharacterized protein</fullName>
    </submittedName>
</protein>
<proteinExistence type="predicted"/>
<evidence type="ECO:0000313" key="2">
    <source>
        <dbReference type="EMBL" id="GFA36442.1"/>
    </source>
</evidence>